<keyword evidence="3" id="KW-1185">Reference proteome</keyword>
<sequence>MSTTERKLFSYDLEEDADIHKFLNQLPKRQQSKYIRMALRLLKEKFDQGDIAQSRAISPDTTRHITNEEATVSSEDNDDFEDMSDDMLNLGK</sequence>
<name>A0ABY4HGS8_9BACI</name>
<gene>
    <name evidence="2" type="ORF">MUO15_21290</name>
</gene>
<protein>
    <submittedName>
        <fullName evidence="2">Uncharacterized protein</fullName>
    </submittedName>
</protein>
<accession>A0ABY4HGS8</accession>
<dbReference type="Proteomes" id="UP000830326">
    <property type="component" value="Plasmid unnamed1"/>
</dbReference>
<keyword evidence="2" id="KW-0614">Plasmid</keyword>
<evidence type="ECO:0000313" key="2">
    <source>
        <dbReference type="EMBL" id="UOR14093.1"/>
    </source>
</evidence>
<evidence type="ECO:0000256" key="1">
    <source>
        <dbReference type="SAM" id="MobiDB-lite"/>
    </source>
</evidence>
<organism evidence="2 3">
    <name type="scientific">Halobacillus amylolyticus</name>
    <dbReference type="NCBI Taxonomy" id="2932259"/>
    <lineage>
        <taxon>Bacteria</taxon>
        <taxon>Bacillati</taxon>
        <taxon>Bacillota</taxon>
        <taxon>Bacilli</taxon>
        <taxon>Bacillales</taxon>
        <taxon>Bacillaceae</taxon>
        <taxon>Halobacillus</taxon>
    </lineage>
</organism>
<feature type="region of interest" description="Disordered" evidence="1">
    <location>
        <begin position="60"/>
        <end position="92"/>
    </location>
</feature>
<dbReference type="EMBL" id="CP095076">
    <property type="protein sequence ID" value="UOR14093.1"/>
    <property type="molecule type" value="Genomic_DNA"/>
</dbReference>
<geneLocation type="plasmid" evidence="2 3">
    <name>unnamed1</name>
</geneLocation>
<reference evidence="2" key="1">
    <citation type="submission" date="2022-04" db="EMBL/GenBank/DDBJ databases">
        <title>Halobacillus sp. isolated from saltern.</title>
        <authorList>
            <person name="Won M."/>
            <person name="Lee C.-M."/>
            <person name="Woen H.-Y."/>
            <person name="Kwon S.-W."/>
        </authorList>
    </citation>
    <scope>NUCLEOTIDE SEQUENCE</scope>
    <source>
        <strain evidence="2">SSHM10-5</strain>
        <plasmid evidence="2">unnamed1</plasmid>
    </source>
</reference>
<proteinExistence type="predicted"/>
<dbReference type="RefSeq" id="WP_245036187.1">
    <property type="nucleotide sequence ID" value="NZ_CP095076.1"/>
</dbReference>
<feature type="compositionally biased region" description="Acidic residues" evidence="1">
    <location>
        <begin position="75"/>
        <end position="85"/>
    </location>
</feature>
<evidence type="ECO:0000313" key="3">
    <source>
        <dbReference type="Proteomes" id="UP000830326"/>
    </source>
</evidence>